<evidence type="ECO:0000256" key="4">
    <source>
        <dbReference type="ARBA" id="ARBA00023002"/>
    </source>
</evidence>
<comment type="cofactor">
    <cofactor evidence="1">
        <name>heme b</name>
        <dbReference type="ChEBI" id="CHEBI:60344"/>
    </cofactor>
</comment>
<proteinExistence type="inferred from homology"/>
<evidence type="ECO:0000256" key="2">
    <source>
        <dbReference type="ARBA" id="ARBA00022559"/>
    </source>
</evidence>
<accession>A0ABR3Q4P5</accession>
<evidence type="ECO:0000256" key="1">
    <source>
        <dbReference type="ARBA" id="ARBA00001970"/>
    </source>
</evidence>
<comment type="caution">
    <text evidence="9">The sequence shown here is derived from an EMBL/GenBank/DDBJ whole genome shotgun (WGS) entry which is preliminary data.</text>
</comment>
<keyword evidence="5" id="KW-0408">Iron</keyword>
<evidence type="ECO:0000259" key="7">
    <source>
        <dbReference type="Pfam" id="PF04261"/>
    </source>
</evidence>
<keyword evidence="4" id="KW-0560">Oxidoreductase</keyword>
<dbReference type="InterPro" id="IPR048328">
    <property type="entry name" value="Dyp_perox_C"/>
</dbReference>
<protein>
    <recommendedName>
        <fullName evidence="11">Dyp-type peroxidase</fullName>
    </recommendedName>
</protein>
<dbReference type="Pfam" id="PF20628">
    <property type="entry name" value="Dyp_perox_C"/>
    <property type="match status" value="1"/>
</dbReference>
<feature type="domain" description="Dyp-type peroxidase C-terminal" evidence="8">
    <location>
        <begin position="187"/>
        <end position="352"/>
    </location>
</feature>
<dbReference type="InterPro" id="IPR006314">
    <property type="entry name" value="Dyp_peroxidase"/>
</dbReference>
<name>A0ABR3Q4P5_9TREE</name>
<dbReference type="Pfam" id="PF04261">
    <property type="entry name" value="Dyp_perox_N"/>
    <property type="match status" value="1"/>
</dbReference>
<keyword evidence="3" id="KW-0479">Metal-binding</keyword>
<evidence type="ECO:0000256" key="5">
    <source>
        <dbReference type="ARBA" id="ARBA00023004"/>
    </source>
</evidence>
<sequence>MLKSSARLASIHTRRPTTLATLRRAALARPSPLPLPSLLPRRTLTTTRAMSNPQVQAIAGPLTSTATFLVLTVQPGGEAAVADVLGSVSDLSKNVAIRDAGAGLSVTVGIGARVWDAVTGLSRPSELHEFKELRGATHTAPSTPGDLLFHIRAERRDLVYEFERILLDKLGAAVTVEDETTGFRYFDARDLLGFIDGTANPIGQALDASVIIAEEDDAHAARGSYVTTQKYLHNLKSWGKLKTEDQEAVIGRTKIDNVELADQADADQKPHKQLATIVDENGVEHDILRDNMPFGAPGKGEYGTYFIGYSRRLWVTEEMLRRMFIGVPEGKHDRILDFSTAVTGSVFFVPCAEVLDSIGS</sequence>
<comment type="similarity">
    <text evidence="6">Belongs to the DyP-type peroxidase family.</text>
</comment>
<dbReference type="Proteomes" id="UP001565368">
    <property type="component" value="Unassembled WGS sequence"/>
</dbReference>
<keyword evidence="10" id="KW-1185">Reference proteome</keyword>
<organism evidence="9 10">
    <name type="scientific">Vanrija albida</name>
    <dbReference type="NCBI Taxonomy" id="181172"/>
    <lineage>
        <taxon>Eukaryota</taxon>
        <taxon>Fungi</taxon>
        <taxon>Dikarya</taxon>
        <taxon>Basidiomycota</taxon>
        <taxon>Agaricomycotina</taxon>
        <taxon>Tremellomycetes</taxon>
        <taxon>Trichosporonales</taxon>
        <taxon>Trichosporonaceae</taxon>
        <taxon>Vanrija</taxon>
    </lineage>
</organism>
<dbReference type="InterPro" id="IPR011008">
    <property type="entry name" value="Dimeric_a/b-barrel"/>
</dbReference>
<dbReference type="PROSITE" id="PS51404">
    <property type="entry name" value="DYP_PEROXIDASE"/>
    <property type="match status" value="1"/>
</dbReference>
<dbReference type="PANTHER" id="PTHR30521:SF0">
    <property type="entry name" value="DYP-TYPE PEROXIDASE FAMILY PROTEIN"/>
    <property type="match status" value="1"/>
</dbReference>
<feature type="domain" description="Dyp-type peroxidase N-terminal" evidence="7">
    <location>
        <begin position="56"/>
        <end position="184"/>
    </location>
</feature>
<gene>
    <name evidence="9" type="ORF">Q8F55_003320</name>
</gene>
<dbReference type="EMBL" id="JBBXJM010000003">
    <property type="protein sequence ID" value="KAL1409338.1"/>
    <property type="molecule type" value="Genomic_DNA"/>
</dbReference>
<dbReference type="NCBIfam" id="TIGR01413">
    <property type="entry name" value="Dyp_perox_fam"/>
    <property type="match status" value="1"/>
</dbReference>
<evidence type="ECO:0000256" key="3">
    <source>
        <dbReference type="ARBA" id="ARBA00022723"/>
    </source>
</evidence>
<dbReference type="SUPFAM" id="SSF54909">
    <property type="entry name" value="Dimeric alpha+beta barrel"/>
    <property type="match status" value="1"/>
</dbReference>
<evidence type="ECO:0000313" key="9">
    <source>
        <dbReference type="EMBL" id="KAL1409338.1"/>
    </source>
</evidence>
<evidence type="ECO:0000259" key="8">
    <source>
        <dbReference type="Pfam" id="PF20628"/>
    </source>
</evidence>
<dbReference type="PANTHER" id="PTHR30521">
    <property type="entry name" value="DEFERROCHELATASE/PEROXIDASE"/>
    <property type="match status" value="1"/>
</dbReference>
<dbReference type="GeneID" id="95984363"/>
<keyword evidence="2" id="KW-0575">Peroxidase</keyword>
<evidence type="ECO:0000313" key="10">
    <source>
        <dbReference type="Proteomes" id="UP001565368"/>
    </source>
</evidence>
<dbReference type="InterPro" id="IPR048327">
    <property type="entry name" value="Dyp_perox_N"/>
</dbReference>
<dbReference type="RefSeq" id="XP_069209282.1">
    <property type="nucleotide sequence ID" value="XM_069351864.1"/>
</dbReference>
<reference evidence="9 10" key="1">
    <citation type="submission" date="2023-08" db="EMBL/GenBank/DDBJ databases">
        <title>Annotated Genome Sequence of Vanrija albida AlHP1.</title>
        <authorList>
            <person name="Herzog R."/>
        </authorList>
    </citation>
    <scope>NUCLEOTIDE SEQUENCE [LARGE SCALE GENOMIC DNA]</scope>
    <source>
        <strain evidence="9 10">AlHP1</strain>
    </source>
</reference>
<evidence type="ECO:0008006" key="11">
    <source>
        <dbReference type="Google" id="ProtNLM"/>
    </source>
</evidence>
<evidence type="ECO:0000256" key="6">
    <source>
        <dbReference type="ARBA" id="ARBA00025737"/>
    </source>
</evidence>